<comment type="caution">
    <text evidence="2">The sequence shown here is derived from an EMBL/GenBank/DDBJ whole genome shotgun (WGS) entry which is preliminary data.</text>
</comment>
<evidence type="ECO:0000313" key="3">
    <source>
        <dbReference type="Proteomes" id="UP000015520"/>
    </source>
</evidence>
<proteinExistence type="predicted"/>
<dbReference type="OrthoDB" id="5337397at2"/>
<feature type="domain" description="Flagellar hook-length control protein-like C-terminal" evidence="1">
    <location>
        <begin position="337"/>
        <end position="414"/>
    </location>
</feature>
<reference evidence="2 3" key="1">
    <citation type="submission" date="2013-07" db="EMBL/GenBank/DDBJ databases">
        <title>Sulfurimonas hongkongensis AST-10 Genome Sequencing.</title>
        <authorList>
            <person name="Cai L."/>
            <person name="Zhang T."/>
        </authorList>
    </citation>
    <scope>NUCLEOTIDE SEQUENCE [LARGE SCALE GENOMIC DNA]</scope>
    <source>
        <strain evidence="2 3">AST-10</strain>
    </source>
</reference>
<organism evidence="2 3">
    <name type="scientific">Sulfurimonas hongkongensis</name>
    <dbReference type="NCBI Taxonomy" id="1172190"/>
    <lineage>
        <taxon>Bacteria</taxon>
        <taxon>Pseudomonadati</taxon>
        <taxon>Campylobacterota</taxon>
        <taxon>Epsilonproteobacteria</taxon>
        <taxon>Campylobacterales</taxon>
        <taxon>Sulfurimonadaceae</taxon>
        <taxon>Sulfurimonas</taxon>
    </lineage>
</organism>
<dbReference type="AlphaFoldDB" id="T0KM89"/>
<protein>
    <recommendedName>
        <fullName evidence="1">Flagellar hook-length control protein-like C-terminal domain-containing protein</fullName>
    </recommendedName>
</protein>
<dbReference type="InterPro" id="IPR021136">
    <property type="entry name" value="Flagellar_hook_control-like_C"/>
</dbReference>
<dbReference type="PATRIC" id="fig|1172190.3.peg.2093"/>
<accession>T0KM89</accession>
<dbReference type="STRING" id="1172190.M947_10855"/>
<name>T0KM89_9BACT</name>
<sequence length="434" mass="48445">MLSITTNTKLDIILPDTNKALKEVIKNATPKELEALSSAKDLKSVLNSLLKQSAQSSASDKTLLQLLKQNPTLKNLGNVSSTIKDLLTSIKSDKKPLPIQKVLKGFLVDIKNLNEKDVKAKLANSGVFLESRLKNAQNPQLELKNTLIKLQALVDKSSVYEVKSLTKHIQTLLDTPILKNATNQALLQPQTDNKQLLAFLSRGVLKILQTLESNIKEADAKLVDPKLAGAKKTDILFSKEISSEITKLNSLDAPLKLQTQQNVKEIIANDLKSLLLQTREEVVKSNSPNQTEILKNIDKLALQIDYYQLVSHLSNSSSLYLPFSWQELKDGQIELKKDIDDKFYCDISLNLINYGELNLKLVLYDENQLNIKILSDNAKLKELIKENIPSLRSALISSNITPREIRIQDATKKTPTSVYEATTQSINIGFEIKA</sequence>
<dbReference type="Proteomes" id="UP000015520">
    <property type="component" value="Unassembled WGS sequence"/>
</dbReference>
<gene>
    <name evidence="2" type="ORF">M947_10855</name>
</gene>
<dbReference type="eggNOG" id="ENOG5032J0R">
    <property type="taxonomic scope" value="Bacteria"/>
</dbReference>
<dbReference type="Pfam" id="PF02120">
    <property type="entry name" value="Flg_hook"/>
    <property type="match status" value="1"/>
</dbReference>
<dbReference type="EMBL" id="AUPZ01000017">
    <property type="protein sequence ID" value="EQB34498.1"/>
    <property type="molecule type" value="Genomic_DNA"/>
</dbReference>
<dbReference type="InterPro" id="IPR038610">
    <property type="entry name" value="FliK-like_C_sf"/>
</dbReference>
<evidence type="ECO:0000313" key="2">
    <source>
        <dbReference type="EMBL" id="EQB34498.1"/>
    </source>
</evidence>
<keyword evidence="3" id="KW-1185">Reference proteome</keyword>
<evidence type="ECO:0000259" key="1">
    <source>
        <dbReference type="Pfam" id="PF02120"/>
    </source>
</evidence>
<dbReference type="Gene3D" id="3.30.750.140">
    <property type="match status" value="1"/>
</dbReference>